<protein>
    <submittedName>
        <fullName evidence="2">Uncharacterized protein</fullName>
    </submittedName>
</protein>
<dbReference type="PANTHER" id="PTHR31390:SF2">
    <property type="entry name" value="EXPRESSED PROTEIN"/>
    <property type="match status" value="1"/>
</dbReference>
<gene>
    <name evidence="2" type="ORF">L484_005705</name>
</gene>
<accession>W9QSJ6</accession>
<evidence type="ECO:0000313" key="2">
    <source>
        <dbReference type="EMBL" id="EXB37492.1"/>
    </source>
</evidence>
<name>W9QSJ6_9ROSA</name>
<dbReference type="Proteomes" id="UP000030645">
    <property type="component" value="Unassembled WGS sequence"/>
</dbReference>
<dbReference type="EMBL" id="KE343634">
    <property type="protein sequence ID" value="EXB37492.1"/>
    <property type="molecule type" value="Genomic_DNA"/>
</dbReference>
<keyword evidence="3" id="KW-1185">Reference proteome</keyword>
<dbReference type="STRING" id="981085.W9QSJ6"/>
<proteinExistence type="predicted"/>
<feature type="region of interest" description="Disordered" evidence="1">
    <location>
        <begin position="1"/>
        <end position="25"/>
    </location>
</feature>
<sequence>MANKLANAENNSQGNNEDSLDGLGEAKELSGEGDFNITESKSKRLIRWANPQQDLILSVKYSHIGKSGTKDPFFKNAQGLDYRIPKRMVSVDEKYLRRCLELIHFRASRTARGNVSVNVSSEKRNGEVFDSPSLVFECPTVAETGSVVISPAGAGQWILGSVMGSKSMKNILNSPLLQHYGALDSNANLTRINSNDVNDSICFDFMESPSALSLSSTLKLDMGTPIRERHKYGIDIGHKRLLSVSSTNSLFSDLICSSASTTINQGMLQCTWKDGNPHFVFSTDDQKDVYVANLWKVESKEEKALDYVYLFHSGKSGHKDHEICDGHSRLVGKMKVSNSFTLCPNDSKILETEFVLFSGSESYVTDMPTSSHQLRKSRGLSRKVAEVFRTSHSAKHKTISKFSGHHTILEESCIPETCIDTCDNLDSAGELTLLDDHPPPNLEVAAIIVKDHVPDTQKQEDGGWGLKFLKKVGVKKSTKSAEASLPVNCHRSNGDCSMSMDILIPAGLHGGPRTRNGGPSSLIERWKSGGHCDCGGWDMGCPLTVLKPRSSNDEDLPHIQEECKSFDLITQGSQNGVPTLRIVNVQDAIPPTGELQSRSYRIEKSTFTRTLAKATSVVSVEEQCYSQAIPKTKTKLPSGLRPIPMAVTISAACFPCDVAIFGGTNNSTYLHPDHECFASMLCKWTMLLYIRSYTIILDANLNFEKFEEERRTMWKTGFYILSDEMVSLAITTLLSCHEKAMKQRYKLDLVHFTDSSF</sequence>
<dbReference type="AlphaFoldDB" id="W9QSJ6"/>
<dbReference type="PANTHER" id="PTHR31390">
    <property type="entry name" value="EXPRESSED PROTEIN"/>
    <property type="match status" value="1"/>
</dbReference>
<dbReference type="InterPro" id="IPR021916">
    <property type="entry name" value="DUF3527"/>
</dbReference>
<evidence type="ECO:0000313" key="3">
    <source>
        <dbReference type="Proteomes" id="UP000030645"/>
    </source>
</evidence>
<feature type="compositionally biased region" description="Polar residues" evidence="1">
    <location>
        <begin position="8"/>
        <end position="17"/>
    </location>
</feature>
<evidence type="ECO:0000256" key="1">
    <source>
        <dbReference type="SAM" id="MobiDB-lite"/>
    </source>
</evidence>
<organism evidence="2 3">
    <name type="scientific">Morus notabilis</name>
    <dbReference type="NCBI Taxonomy" id="981085"/>
    <lineage>
        <taxon>Eukaryota</taxon>
        <taxon>Viridiplantae</taxon>
        <taxon>Streptophyta</taxon>
        <taxon>Embryophyta</taxon>
        <taxon>Tracheophyta</taxon>
        <taxon>Spermatophyta</taxon>
        <taxon>Magnoliopsida</taxon>
        <taxon>eudicotyledons</taxon>
        <taxon>Gunneridae</taxon>
        <taxon>Pentapetalae</taxon>
        <taxon>rosids</taxon>
        <taxon>fabids</taxon>
        <taxon>Rosales</taxon>
        <taxon>Moraceae</taxon>
        <taxon>Moreae</taxon>
        <taxon>Morus</taxon>
    </lineage>
</organism>
<dbReference type="eggNOG" id="ENOG502QSDE">
    <property type="taxonomic scope" value="Eukaryota"/>
</dbReference>
<reference evidence="3" key="1">
    <citation type="submission" date="2013-01" db="EMBL/GenBank/DDBJ databases">
        <title>Draft Genome Sequence of a Mulberry Tree, Morus notabilis C.K. Schneid.</title>
        <authorList>
            <person name="He N."/>
            <person name="Zhao S."/>
        </authorList>
    </citation>
    <scope>NUCLEOTIDE SEQUENCE</scope>
</reference>
<dbReference type="Pfam" id="PF12043">
    <property type="entry name" value="DUF3527"/>
    <property type="match status" value="1"/>
</dbReference>